<feature type="coiled-coil region" evidence="1">
    <location>
        <begin position="117"/>
        <end position="158"/>
    </location>
</feature>
<evidence type="ECO:0000313" key="3">
    <source>
        <dbReference type="Proteomes" id="UP000003763"/>
    </source>
</evidence>
<dbReference type="RefSeq" id="WP_007859548.1">
    <property type="nucleotide sequence ID" value="NZ_JH376420.1"/>
</dbReference>
<comment type="caution">
    <text evidence="2">The sequence shown here is derived from an EMBL/GenBank/DDBJ whole genome shotgun (WGS) entry which is preliminary data.</text>
</comment>
<dbReference type="AlphaFoldDB" id="G5HE69"/>
<gene>
    <name evidence="2" type="ORF">HMPREF9469_00881</name>
</gene>
<dbReference type="HOGENOM" id="CLU_1500996_0_0_9"/>
<organism evidence="2 3">
    <name type="scientific">[Clostridium] citroniae WAL-17108</name>
    <dbReference type="NCBI Taxonomy" id="742733"/>
    <lineage>
        <taxon>Bacteria</taxon>
        <taxon>Bacillati</taxon>
        <taxon>Bacillota</taxon>
        <taxon>Clostridia</taxon>
        <taxon>Lachnospirales</taxon>
        <taxon>Lachnospiraceae</taxon>
        <taxon>Enterocloster</taxon>
    </lineage>
</organism>
<keyword evidence="1" id="KW-0175">Coiled coil</keyword>
<protein>
    <submittedName>
        <fullName evidence="2">Uncharacterized protein</fullName>
    </submittedName>
</protein>
<evidence type="ECO:0000256" key="1">
    <source>
        <dbReference type="SAM" id="Coils"/>
    </source>
</evidence>
<proteinExistence type="predicted"/>
<sequence length="179" mass="20290">MGLLEKLGIIEERYSQGERNGMSYNDDLMGAPEVEIPESIAENLIGDIYMKNGISELERSIYKVEKFIRTLPNEMPQLTKKATVLGILEASGITIDEVLDDGANRRRILISVKSELDDSKHIQISEAEAEIEQLKAEIEKKNSDIYNAKAEMAAADERIMKEVDMIEQLEIFIGREDER</sequence>
<evidence type="ECO:0000313" key="2">
    <source>
        <dbReference type="EMBL" id="EHF00296.1"/>
    </source>
</evidence>
<dbReference type="Proteomes" id="UP000003763">
    <property type="component" value="Unassembled WGS sequence"/>
</dbReference>
<dbReference type="PATRIC" id="fig|742733.3.peg.913"/>
<dbReference type="EMBL" id="ADLJ01000006">
    <property type="protein sequence ID" value="EHF00296.1"/>
    <property type="molecule type" value="Genomic_DNA"/>
</dbReference>
<reference evidence="2 3" key="1">
    <citation type="submission" date="2011-08" db="EMBL/GenBank/DDBJ databases">
        <title>The Genome Sequence of Clostridium citroniae WAL-17108.</title>
        <authorList>
            <consortium name="The Broad Institute Genome Sequencing Platform"/>
            <person name="Earl A."/>
            <person name="Ward D."/>
            <person name="Feldgarden M."/>
            <person name="Gevers D."/>
            <person name="Finegold S.M."/>
            <person name="Summanen P.H."/>
            <person name="Molitoris D.R."/>
            <person name="Vaisanen M.L."/>
            <person name="Daigneault M."/>
            <person name="Allen-Vercoe E."/>
            <person name="Young S.K."/>
            <person name="Zeng Q."/>
            <person name="Gargeya S."/>
            <person name="Fitzgerald M."/>
            <person name="Haas B."/>
            <person name="Abouelleil A."/>
            <person name="Alvarado L."/>
            <person name="Arachchi H.M."/>
            <person name="Berlin A."/>
            <person name="Brown A."/>
            <person name="Chapman S.B."/>
            <person name="Chen Z."/>
            <person name="Dunbar C."/>
            <person name="Freedman E."/>
            <person name="Gearin G."/>
            <person name="Gellesch M."/>
            <person name="Goldberg J."/>
            <person name="Griggs A."/>
            <person name="Gujja S."/>
            <person name="Heiman D."/>
            <person name="Howarth C."/>
            <person name="Larson L."/>
            <person name="Lui A."/>
            <person name="MacDonald P.J.P."/>
            <person name="Montmayeur A."/>
            <person name="Murphy C."/>
            <person name="Neiman D."/>
            <person name="Pearson M."/>
            <person name="Priest M."/>
            <person name="Roberts A."/>
            <person name="Saif S."/>
            <person name="Shea T."/>
            <person name="Shenoy N."/>
            <person name="Sisk P."/>
            <person name="Stolte C."/>
            <person name="Sykes S."/>
            <person name="Wortman J."/>
            <person name="Nusbaum C."/>
            <person name="Birren B."/>
        </authorList>
    </citation>
    <scope>NUCLEOTIDE SEQUENCE [LARGE SCALE GENOMIC DNA]</scope>
    <source>
        <strain evidence="2 3">WAL-17108</strain>
    </source>
</reference>
<accession>G5HE69</accession>
<name>G5HE69_9FIRM</name>
<dbReference type="eggNOG" id="ENOG5030GZ5">
    <property type="taxonomic scope" value="Bacteria"/>
</dbReference>